<evidence type="ECO:0000313" key="3">
    <source>
        <dbReference type="Proteomes" id="UP001367676"/>
    </source>
</evidence>
<reference evidence="2 3" key="1">
    <citation type="submission" date="2024-03" db="EMBL/GenBank/DDBJ databases">
        <title>Adaptation during the transition from Ophiocordyceps entomopathogen to insect associate is accompanied by gene loss and intensified selection.</title>
        <authorList>
            <person name="Ward C.M."/>
            <person name="Onetto C.A."/>
            <person name="Borneman A.R."/>
        </authorList>
    </citation>
    <scope>NUCLEOTIDE SEQUENCE [LARGE SCALE GENOMIC DNA]</scope>
    <source>
        <strain evidence="2">AWRI1</strain>
        <tissue evidence="2">Single Adult Female</tissue>
    </source>
</reference>
<accession>A0AAN9U248</accession>
<name>A0AAN9U248_9HEMI</name>
<proteinExistence type="predicted"/>
<dbReference type="EMBL" id="JBBCAQ010000006">
    <property type="protein sequence ID" value="KAK7602963.1"/>
    <property type="molecule type" value="Genomic_DNA"/>
</dbReference>
<dbReference type="Proteomes" id="UP001367676">
    <property type="component" value="Unassembled WGS sequence"/>
</dbReference>
<organism evidence="2 3">
    <name type="scientific">Parthenolecanium corni</name>
    <dbReference type="NCBI Taxonomy" id="536013"/>
    <lineage>
        <taxon>Eukaryota</taxon>
        <taxon>Metazoa</taxon>
        <taxon>Ecdysozoa</taxon>
        <taxon>Arthropoda</taxon>
        <taxon>Hexapoda</taxon>
        <taxon>Insecta</taxon>
        <taxon>Pterygota</taxon>
        <taxon>Neoptera</taxon>
        <taxon>Paraneoptera</taxon>
        <taxon>Hemiptera</taxon>
        <taxon>Sternorrhyncha</taxon>
        <taxon>Coccoidea</taxon>
        <taxon>Coccidae</taxon>
        <taxon>Parthenolecanium</taxon>
    </lineage>
</organism>
<keyword evidence="3" id="KW-1185">Reference proteome</keyword>
<evidence type="ECO:0000313" key="2">
    <source>
        <dbReference type="EMBL" id="KAK7602963.1"/>
    </source>
</evidence>
<feature type="compositionally biased region" description="Basic and acidic residues" evidence="1">
    <location>
        <begin position="30"/>
        <end position="48"/>
    </location>
</feature>
<sequence length="151" mass="17232">MKLPADLLRGRTTPPGWPLKNWGCAITDSKAKKPSEGQRQQAKIDRNARTTQTRGYSTFFDGWTAGHRRTEQYQVACNEPLMHHELYGSGCMNDIKPDVSTLSVTSNVLSPHNTSSYHHHHQPTHFSFRTMPEYHQQTSDTSTLLHDYHSL</sequence>
<evidence type="ECO:0000256" key="1">
    <source>
        <dbReference type="SAM" id="MobiDB-lite"/>
    </source>
</evidence>
<protein>
    <submittedName>
        <fullName evidence="2">Uncharacterized protein</fullName>
    </submittedName>
</protein>
<dbReference type="AlphaFoldDB" id="A0AAN9U248"/>
<feature type="region of interest" description="Disordered" evidence="1">
    <location>
        <begin position="30"/>
        <end position="50"/>
    </location>
</feature>
<comment type="caution">
    <text evidence="2">The sequence shown here is derived from an EMBL/GenBank/DDBJ whole genome shotgun (WGS) entry which is preliminary data.</text>
</comment>
<gene>
    <name evidence="2" type="ORF">V9T40_002962</name>
</gene>